<evidence type="ECO:0000313" key="2">
    <source>
        <dbReference type="Proteomes" id="UP000249590"/>
    </source>
</evidence>
<sequence length="278" mass="29208">MSRAERITHPGPRNAIRQHVVPGIARRVPVRLAAGRILMDAVADAMEEIGCDSAILVLDGLALGPYRFVMPRFGSPDGIRVAWYSDTHEGVSAVLEHGVASVGRKDGAWFLHCHAVWDVDSEPKSGHLLPDQVTIGADSTVTAFAFWGGVFDVTADEETHFSFFRARPTSPPAGAPNAAIATLAPFEDLVTVMPGLAAPYGGTSAPLYGLGSVIGADFAEGPSMESLASEVLTLPGATAGRIPLHCVDPDGGMFRGDLLKGAGPVLITFELMLTSPEV</sequence>
<gene>
    <name evidence="1" type="ORF">DLJ53_22390</name>
</gene>
<evidence type="ECO:0000313" key="1">
    <source>
        <dbReference type="EMBL" id="RAH99290.1"/>
    </source>
</evidence>
<keyword evidence="2" id="KW-1185">Reference proteome</keyword>
<dbReference type="EMBL" id="QHHQ01000005">
    <property type="protein sequence ID" value="RAH99290.1"/>
    <property type="molecule type" value="Genomic_DNA"/>
</dbReference>
<dbReference type="Gene3D" id="3.30.1330.80">
    <property type="entry name" value="Hypothetical protein, similar to alpha- acetolactate decarboxylase, domain 2"/>
    <property type="match status" value="1"/>
</dbReference>
<dbReference type="OrthoDB" id="8720942at2"/>
<dbReference type="AlphaFoldDB" id="A0A8B2NL67"/>
<name>A0A8B2NL67_9HYPH</name>
<organism evidence="1 2">
    <name type="scientific">Acuticoccus sediminis</name>
    <dbReference type="NCBI Taxonomy" id="2184697"/>
    <lineage>
        <taxon>Bacteria</taxon>
        <taxon>Pseudomonadati</taxon>
        <taxon>Pseudomonadota</taxon>
        <taxon>Alphaproteobacteria</taxon>
        <taxon>Hyphomicrobiales</taxon>
        <taxon>Amorphaceae</taxon>
        <taxon>Acuticoccus</taxon>
    </lineage>
</organism>
<accession>A0A8B2NL67</accession>
<dbReference type="SUPFAM" id="SSF117856">
    <property type="entry name" value="AF0104/ALDC/Ptd012-like"/>
    <property type="match status" value="2"/>
</dbReference>
<reference evidence="1 2" key="1">
    <citation type="submission" date="2018-05" db="EMBL/GenBank/DDBJ databases">
        <title>Acuticoccus sediminis sp. nov., isolated from deep-sea sediment of Indian Ocean.</title>
        <authorList>
            <person name="Liu X."/>
            <person name="Lai Q."/>
            <person name="Du Y."/>
            <person name="Sun F."/>
            <person name="Zhang X."/>
            <person name="Wang S."/>
            <person name="Shao Z."/>
        </authorList>
    </citation>
    <scope>NUCLEOTIDE SEQUENCE [LARGE SCALE GENOMIC DNA]</scope>
    <source>
        <strain evidence="1 2">PTG4-2</strain>
    </source>
</reference>
<dbReference type="RefSeq" id="WP_111349415.1">
    <property type="nucleotide sequence ID" value="NZ_JAIWKD010000006.1"/>
</dbReference>
<comment type="caution">
    <text evidence="1">The sequence shown here is derived from an EMBL/GenBank/DDBJ whole genome shotgun (WGS) entry which is preliminary data.</text>
</comment>
<proteinExistence type="predicted"/>
<protein>
    <submittedName>
        <fullName evidence="1">DUF296 domain-containing protein</fullName>
    </submittedName>
</protein>
<dbReference type="Proteomes" id="UP000249590">
    <property type="component" value="Unassembled WGS sequence"/>
</dbReference>